<comment type="subcellular location">
    <subcellularLocation>
        <location evidence="1">Cell membrane</location>
        <topology evidence="1">Multi-pass membrane protein</topology>
    </subcellularLocation>
</comment>
<evidence type="ECO:0000256" key="6">
    <source>
        <dbReference type="SAM" id="Phobius"/>
    </source>
</evidence>
<dbReference type="InterPro" id="IPR022791">
    <property type="entry name" value="L-PG_synthase/AglD"/>
</dbReference>
<evidence type="ECO:0000313" key="8">
    <source>
        <dbReference type="Proteomes" id="UP001197378"/>
    </source>
</evidence>
<dbReference type="PANTHER" id="PTHR40277:SF1">
    <property type="entry name" value="BLL5419 PROTEIN"/>
    <property type="match status" value="1"/>
</dbReference>
<keyword evidence="2" id="KW-1003">Cell membrane</keyword>
<feature type="transmembrane region" description="Helical" evidence="6">
    <location>
        <begin position="41"/>
        <end position="61"/>
    </location>
</feature>
<keyword evidence="3 6" id="KW-0812">Transmembrane</keyword>
<feature type="transmembrane region" description="Helical" evidence="6">
    <location>
        <begin position="12"/>
        <end position="29"/>
    </location>
</feature>
<feature type="transmembrane region" description="Helical" evidence="6">
    <location>
        <begin position="159"/>
        <end position="182"/>
    </location>
</feature>
<feature type="transmembrane region" description="Helical" evidence="6">
    <location>
        <begin position="129"/>
        <end position="153"/>
    </location>
</feature>
<dbReference type="AlphaFoldDB" id="A0AAE3CKS8"/>
<feature type="transmembrane region" description="Helical" evidence="6">
    <location>
        <begin position="209"/>
        <end position="230"/>
    </location>
</feature>
<evidence type="ECO:0000256" key="5">
    <source>
        <dbReference type="ARBA" id="ARBA00023136"/>
    </source>
</evidence>
<dbReference type="GO" id="GO:0005886">
    <property type="term" value="C:plasma membrane"/>
    <property type="evidence" value="ECO:0007669"/>
    <property type="project" value="UniProtKB-SubCell"/>
</dbReference>
<gene>
    <name evidence="7" type="ORF">HFQ13_13235</name>
</gene>
<dbReference type="PANTHER" id="PTHR40277">
    <property type="entry name" value="BLL5419 PROTEIN"/>
    <property type="match status" value="1"/>
</dbReference>
<feature type="transmembrane region" description="Helical" evidence="6">
    <location>
        <begin position="285"/>
        <end position="308"/>
    </location>
</feature>
<evidence type="ECO:0000256" key="4">
    <source>
        <dbReference type="ARBA" id="ARBA00022989"/>
    </source>
</evidence>
<evidence type="ECO:0000313" key="7">
    <source>
        <dbReference type="EMBL" id="MBU2789157.1"/>
    </source>
</evidence>
<dbReference type="Proteomes" id="UP001197378">
    <property type="component" value="Unassembled WGS sequence"/>
</dbReference>
<reference evidence="7" key="1">
    <citation type="journal article" date="2021" name="ISME J.">
        <title>Genomic evolution of the class Acidithiobacillia: deep-branching Proteobacteria living in extreme acidic conditions.</title>
        <authorList>
            <person name="Moya-Beltran A."/>
            <person name="Beard S."/>
            <person name="Rojas-Villalobos C."/>
            <person name="Issotta F."/>
            <person name="Gallardo Y."/>
            <person name="Ulloa R."/>
            <person name="Giaveno A."/>
            <person name="Degli Esposti M."/>
            <person name="Johnson D.B."/>
            <person name="Quatrini R."/>
        </authorList>
    </citation>
    <scope>NUCLEOTIDE SEQUENCE</scope>
    <source>
        <strain evidence="7">VAN18-1</strain>
    </source>
</reference>
<keyword evidence="5 6" id="KW-0472">Membrane</keyword>
<evidence type="ECO:0000256" key="1">
    <source>
        <dbReference type="ARBA" id="ARBA00004651"/>
    </source>
</evidence>
<organism evidence="7 8">
    <name type="scientific">Igneacidithiobacillus copahuensis</name>
    <dbReference type="NCBI Taxonomy" id="2724909"/>
    <lineage>
        <taxon>Bacteria</taxon>
        <taxon>Pseudomonadati</taxon>
        <taxon>Pseudomonadota</taxon>
        <taxon>Acidithiobacillia</taxon>
        <taxon>Acidithiobacillales</taxon>
        <taxon>Acidithiobacillaceae</taxon>
        <taxon>Igneacidithiobacillus</taxon>
    </lineage>
</organism>
<protein>
    <submittedName>
        <fullName evidence="7">Flippase-like domain-containing protein</fullName>
    </submittedName>
</protein>
<dbReference type="Pfam" id="PF03706">
    <property type="entry name" value="LPG_synthase_TM"/>
    <property type="match status" value="1"/>
</dbReference>
<comment type="caution">
    <text evidence="7">The sequence shown here is derived from an EMBL/GenBank/DDBJ whole genome shotgun (WGS) entry which is preliminary data.</text>
</comment>
<feature type="transmembrane region" description="Helical" evidence="6">
    <location>
        <begin position="242"/>
        <end position="264"/>
    </location>
</feature>
<proteinExistence type="predicted"/>
<dbReference type="EMBL" id="JAAXYO010000182">
    <property type="protein sequence ID" value="MBU2789157.1"/>
    <property type="molecule type" value="Genomic_DNA"/>
</dbReference>
<keyword evidence="8" id="KW-1185">Reference proteome</keyword>
<sequence length="323" mass="35387">MKAEKHRKIPWSLLLQIVVTISIFVWLFHKTDWTALTQRFLQIRIPWFLLAMFAYAVNLSASSLRWGVILRAAKKHAPAAWLLRLNWVGAYFNQVLPGSVSGDVLRAWYTRPQTGSTTLALAAVFADRFIGMGALVGIALLGYLFAGHALHLLPGMGETVAILSAGYAVIITLILSPGLGFLEHRIGKLGHKLHDIRAGMGMLLRNPSALLSTLLLSIFVQLCSIFMFWALAHSLGEHPDAVAFWVVWPVVSLFLALPISLAGWGLREGLLVLYMGSLQMGHDQALALSLLAGTTVLLTSLPGAWLWLGIGRHPLAKGEPLPR</sequence>
<accession>A0AAE3CKS8</accession>
<keyword evidence="4 6" id="KW-1133">Transmembrane helix</keyword>
<name>A0AAE3CKS8_9PROT</name>
<evidence type="ECO:0000256" key="2">
    <source>
        <dbReference type="ARBA" id="ARBA00022475"/>
    </source>
</evidence>
<evidence type="ECO:0000256" key="3">
    <source>
        <dbReference type="ARBA" id="ARBA00022692"/>
    </source>
</evidence>